<dbReference type="AlphaFoldDB" id="A0A077EDV9"/>
<evidence type="ECO:0000313" key="2">
    <source>
        <dbReference type="Proteomes" id="UP000028933"/>
    </source>
</evidence>
<dbReference type="RefSeq" id="WP_024564383.1">
    <property type="nucleotide sequence ID" value="NZ_CP007547.1"/>
</dbReference>
<proteinExistence type="predicted"/>
<protein>
    <submittedName>
        <fullName evidence="1">Uncharacterized protein</fullName>
    </submittedName>
</protein>
<dbReference type="KEGG" id="eao:BD94_1976"/>
<sequence length="338" mass="39302">MKYKIFLAFIFSIFSFAQEVKLNKKIKSDSDFLHLSGLVIPKNIDIFDRNTLITSSKNDSVISANYQDKNKENNLSIFLVPSALDEFELLGAFKNENAREGFLLSETIVKPSQYKKGKFILQELSSDFDKNEQHININIIKAGRWILLTKLIIGKKENANNFVEFSKNFKDILRPENIVEKVPLSRLSNIHYSRASFRDSLMLQSTMSSATHKMKWIYENVNKYERAAGIPELYLDYHKAGLVGFIDYSLMKKPKTPKGTQLTYDYLNAIKKIKESGFLNEFLMSKYHNCLIGPKDYIFNFDGYEKWKSENKFDINMDDLYYVIVNSKKLIDLSKEEN</sequence>
<name>A0A077EDV9_9FLAO</name>
<dbReference type="STRING" id="1338011.BD94_1976"/>
<reference evidence="1" key="1">
    <citation type="journal article" date="2013" name="Lancet">
        <title>First case of E anophelis outbreak in an intensive-care unit.</title>
        <authorList>
            <person name="Teo J."/>
            <person name="Tan S.Y."/>
            <person name="Tay M."/>
            <person name="Ding Y."/>
            <person name="Kjelleberg S."/>
            <person name="Givskov M."/>
            <person name="Lin R.T."/>
            <person name="Yang L."/>
        </authorList>
    </citation>
    <scope>NUCLEOTIDE SEQUENCE [LARGE SCALE GENOMIC DNA]</scope>
    <source>
        <strain evidence="1">NUHP1</strain>
    </source>
</reference>
<gene>
    <name evidence="1" type="ORF">BD94_1976</name>
</gene>
<dbReference type="HOGENOM" id="CLU_820705_0_0_10"/>
<evidence type="ECO:0000313" key="1">
    <source>
        <dbReference type="EMBL" id="AIL45751.1"/>
    </source>
</evidence>
<dbReference type="Proteomes" id="UP000028933">
    <property type="component" value="Chromosome"/>
</dbReference>
<dbReference type="EMBL" id="CP007547">
    <property type="protein sequence ID" value="AIL45751.1"/>
    <property type="molecule type" value="Genomic_DNA"/>
</dbReference>
<organism evidence="1 2">
    <name type="scientific">Elizabethkingia anophelis NUHP1</name>
    <dbReference type="NCBI Taxonomy" id="1338011"/>
    <lineage>
        <taxon>Bacteria</taxon>
        <taxon>Pseudomonadati</taxon>
        <taxon>Bacteroidota</taxon>
        <taxon>Flavobacteriia</taxon>
        <taxon>Flavobacteriales</taxon>
        <taxon>Weeksellaceae</taxon>
        <taxon>Elizabethkingia</taxon>
    </lineage>
</organism>
<reference evidence="1" key="2">
    <citation type="journal article" date="2015" name="Genome Biol. Evol.">
        <title>Complete Genome Sequence and Transcriptomic Analysis of the Novel Pathogen Elizabethkingia anophelis in Response to Oxidative Stress.</title>
        <authorList>
            <person name="Li Y."/>
            <person name="Liu Y."/>
            <person name="Chew S.C."/>
            <person name="Tay M."/>
            <person name="Salido M.M."/>
            <person name="Teo J."/>
            <person name="Lauro F.M."/>
            <person name="Givskov M."/>
            <person name="Yang L."/>
        </authorList>
    </citation>
    <scope>NUCLEOTIDE SEQUENCE</scope>
    <source>
        <strain evidence="1">NUHP1</strain>
    </source>
</reference>
<accession>A0A077EDV9</accession>